<protein>
    <submittedName>
        <fullName evidence="2">Uncharacterized protein</fullName>
    </submittedName>
</protein>
<dbReference type="KEGG" id="ang:An09g00130"/>
<evidence type="ECO:0000313" key="2">
    <source>
        <dbReference type="RefSeq" id="XP_059604245.1"/>
    </source>
</evidence>
<dbReference type="GeneID" id="84591916"/>
<dbReference type="RefSeq" id="XP_059604245.1">
    <property type="nucleotide sequence ID" value="XM_059749520.1"/>
</dbReference>
<accession>A0AAJ8BXV5</accession>
<feature type="non-terminal residue" evidence="2">
    <location>
        <position position="1"/>
    </location>
</feature>
<gene>
    <name evidence="2" type="ORF">An09g00130</name>
</gene>
<dbReference type="AlphaFoldDB" id="A0AAJ8BXV5"/>
<evidence type="ECO:0000256" key="1">
    <source>
        <dbReference type="SAM" id="MobiDB-lite"/>
    </source>
</evidence>
<organism evidence="2">
    <name type="scientific">Aspergillus niger</name>
    <dbReference type="NCBI Taxonomy" id="5061"/>
    <lineage>
        <taxon>Eukaryota</taxon>
        <taxon>Fungi</taxon>
        <taxon>Dikarya</taxon>
        <taxon>Ascomycota</taxon>
        <taxon>Pezizomycotina</taxon>
        <taxon>Eurotiomycetes</taxon>
        <taxon>Eurotiomycetidae</taxon>
        <taxon>Eurotiales</taxon>
        <taxon>Aspergillaceae</taxon>
        <taxon>Aspergillus</taxon>
        <taxon>Aspergillus subgen. Circumdati</taxon>
    </lineage>
</organism>
<reference evidence="2" key="2">
    <citation type="submission" date="2025-08" db="UniProtKB">
        <authorList>
            <consortium name="RefSeq"/>
        </authorList>
    </citation>
    <scope>IDENTIFICATION</scope>
</reference>
<dbReference type="VEuPathDB" id="FungiDB:An09g00130"/>
<feature type="region of interest" description="Disordered" evidence="1">
    <location>
        <begin position="39"/>
        <end position="63"/>
    </location>
</feature>
<proteinExistence type="predicted"/>
<sequence>DWVPPVGLDGDIPIDGFVPIDVVLAEALTCVSDLHRMRIGEPTGKAGSRRNLENGKGHKLRAR</sequence>
<reference evidence="2" key="1">
    <citation type="submission" date="2025-02" db="EMBL/GenBank/DDBJ databases">
        <authorList>
            <consortium name="NCBI Genome Project"/>
        </authorList>
    </citation>
    <scope>NUCLEOTIDE SEQUENCE</scope>
</reference>
<name>A0AAJ8BXV5_ASPNG</name>